<dbReference type="InterPro" id="IPR013201">
    <property type="entry name" value="Prot_inhib_I29"/>
</dbReference>
<dbReference type="PRINTS" id="PR00705">
    <property type="entry name" value="PAPAIN"/>
</dbReference>
<sequence length="566" mass="61297">MHMHNKYTLVGLSAVLLVAAAAQDVDLTVTDKDVESEESMWNLYERWCSVYHSTSSSPWDLADVESRFEAFKANARHVNEFNKKEGMTYQLGLNKFADMTLDEFVAMYAGAKLDAAVLASIPEAEEEEVVGDVPTAWDWRQRGIVTPVKNQNPCESAYAIVTVKLYTLSEQQVLDCSGAGDCSGGYPSKVLTDFAVKKGIALSQYYPAYSAKKQACRTAAGTPASVAYANEAALKQSVYKQPVSVAIEASSNFQLYSKGVYNGPCGTSVNHAVIAVGYGVTQDNINYWIVRNSWGPGWGERGYIRMKRDIAAKEGLCGIAMYGVYPIKRTAAISSVVDRRDSGMRNLSLTSKREEMRERGGSCWAFSSVGAVESAYAIATKKLLRLSEQQVLDCSGGGDCGGGYTSTVLSEFAVKKGIALDASGNPPYYPPYQAKKLACRTVAGKPVVKMDGAASVPSSNEVALKQSVYKQPVSVLIEANSNFQLYKQGVYSGPCGTSINHAVLAVGYGATSDNTKYWIVKNSWGTGWGEKGYIRMKRDIAAKSGLCGIALYGMYPIKKTVAISMN</sequence>
<feature type="domain" description="Peptidase C1A papain C-terminal" evidence="4">
    <location>
        <begin position="133"/>
        <end position="327"/>
    </location>
</feature>
<feature type="signal peptide" evidence="3">
    <location>
        <begin position="1"/>
        <end position="22"/>
    </location>
</feature>
<dbReference type="AlphaFoldDB" id="A0A0E0B6P3"/>
<dbReference type="SMART" id="SM00645">
    <property type="entry name" value="Pept_C1"/>
    <property type="match status" value="2"/>
</dbReference>
<keyword evidence="3" id="KW-0732">Signal</keyword>
<dbReference type="InterPro" id="IPR025661">
    <property type="entry name" value="Pept_asp_AS"/>
</dbReference>
<dbReference type="FunFam" id="3.90.70.10:FF:000207">
    <property type="entry name" value="Putative cysteine proteinase"/>
    <property type="match status" value="1"/>
</dbReference>
<keyword evidence="7" id="KW-1185">Reference proteome</keyword>
<dbReference type="InterPro" id="IPR000668">
    <property type="entry name" value="Peptidase_C1A_C"/>
</dbReference>
<comment type="similarity">
    <text evidence="1">Belongs to the peptidase C1 family.</text>
</comment>
<dbReference type="SUPFAM" id="SSF54001">
    <property type="entry name" value="Cysteine proteinases"/>
    <property type="match status" value="2"/>
</dbReference>
<dbReference type="GO" id="GO:0006508">
    <property type="term" value="P:proteolysis"/>
    <property type="evidence" value="ECO:0007669"/>
    <property type="project" value="InterPro"/>
</dbReference>
<keyword evidence="2" id="KW-1015">Disulfide bond</keyword>
<dbReference type="GO" id="GO:0008234">
    <property type="term" value="F:cysteine-type peptidase activity"/>
    <property type="evidence" value="ECO:0007669"/>
    <property type="project" value="InterPro"/>
</dbReference>
<organism evidence="6">
    <name type="scientific">Oryza glumipatula</name>
    <dbReference type="NCBI Taxonomy" id="40148"/>
    <lineage>
        <taxon>Eukaryota</taxon>
        <taxon>Viridiplantae</taxon>
        <taxon>Streptophyta</taxon>
        <taxon>Embryophyta</taxon>
        <taxon>Tracheophyta</taxon>
        <taxon>Spermatophyta</taxon>
        <taxon>Magnoliopsida</taxon>
        <taxon>Liliopsida</taxon>
        <taxon>Poales</taxon>
        <taxon>Poaceae</taxon>
        <taxon>BOP clade</taxon>
        <taxon>Oryzoideae</taxon>
        <taxon>Oryzeae</taxon>
        <taxon>Oryzinae</taxon>
        <taxon>Oryza</taxon>
    </lineage>
</organism>
<dbReference type="InterPro" id="IPR038765">
    <property type="entry name" value="Papain-like_cys_pep_sf"/>
</dbReference>
<dbReference type="Pfam" id="PF08246">
    <property type="entry name" value="Inhibitor_I29"/>
    <property type="match status" value="1"/>
</dbReference>
<dbReference type="CDD" id="cd02248">
    <property type="entry name" value="Peptidase_C1A"/>
    <property type="match status" value="2"/>
</dbReference>
<dbReference type="InterPro" id="IPR039417">
    <property type="entry name" value="Peptidase_C1A_papain-like"/>
</dbReference>
<accession>A0A0E0B6P3</accession>
<dbReference type="Gene3D" id="3.90.70.10">
    <property type="entry name" value="Cysteine proteinases"/>
    <property type="match status" value="2"/>
</dbReference>
<proteinExistence type="inferred from homology"/>
<evidence type="ECO:0000256" key="3">
    <source>
        <dbReference type="SAM" id="SignalP"/>
    </source>
</evidence>
<feature type="domain" description="Peptidase C1A papain C-terminal" evidence="4">
    <location>
        <begin position="333"/>
        <end position="557"/>
    </location>
</feature>
<dbReference type="PANTHER" id="PTHR12411">
    <property type="entry name" value="CYSTEINE PROTEASE FAMILY C1-RELATED"/>
    <property type="match status" value="1"/>
</dbReference>
<dbReference type="Proteomes" id="UP000026961">
    <property type="component" value="Chromosome 9"/>
</dbReference>
<name>A0A0E0B6P3_9ORYZ</name>
<feature type="chain" id="PRO_5018753393" evidence="3">
    <location>
        <begin position="23"/>
        <end position="566"/>
    </location>
</feature>
<evidence type="ECO:0000259" key="5">
    <source>
        <dbReference type="SMART" id="SM00848"/>
    </source>
</evidence>
<dbReference type="Gramene" id="OGLUM09G20490.2">
    <property type="protein sequence ID" value="OGLUM09G20490.2"/>
    <property type="gene ID" value="OGLUM09G20490"/>
</dbReference>
<dbReference type="FunFam" id="3.90.70.10:FF:000386">
    <property type="entry name" value="Os09g0564200 protein"/>
    <property type="match status" value="1"/>
</dbReference>
<dbReference type="PROSITE" id="PS00639">
    <property type="entry name" value="THIOL_PROTEASE_HIS"/>
    <property type="match status" value="1"/>
</dbReference>
<evidence type="ECO:0000256" key="2">
    <source>
        <dbReference type="ARBA" id="ARBA00023157"/>
    </source>
</evidence>
<evidence type="ECO:0000313" key="7">
    <source>
        <dbReference type="Proteomes" id="UP000026961"/>
    </source>
</evidence>
<dbReference type="InterPro" id="IPR025660">
    <property type="entry name" value="Pept_his_AS"/>
</dbReference>
<dbReference type="InterPro" id="IPR013128">
    <property type="entry name" value="Peptidase_C1A"/>
</dbReference>
<feature type="domain" description="Cathepsin propeptide inhibitor" evidence="5">
    <location>
        <begin position="44"/>
        <end position="104"/>
    </location>
</feature>
<dbReference type="SMART" id="SM00848">
    <property type="entry name" value="Inhibitor_I29"/>
    <property type="match status" value="1"/>
</dbReference>
<reference evidence="6" key="2">
    <citation type="submission" date="2018-05" db="EMBL/GenBank/DDBJ databases">
        <title>OgluRS3 (Oryza glumaepatula Reference Sequence Version 3).</title>
        <authorList>
            <person name="Zhang J."/>
            <person name="Kudrna D."/>
            <person name="Lee S."/>
            <person name="Talag J."/>
            <person name="Welchert J."/>
            <person name="Wing R.A."/>
        </authorList>
    </citation>
    <scope>NUCLEOTIDE SEQUENCE [LARGE SCALE GENOMIC DNA]</scope>
</reference>
<dbReference type="PROSITE" id="PS00640">
    <property type="entry name" value="THIOL_PROTEASE_ASN"/>
    <property type="match status" value="2"/>
</dbReference>
<evidence type="ECO:0000313" key="6">
    <source>
        <dbReference type="EnsemblPlants" id="OGLUM09G20490.2"/>
    </source>
</evidence>
<evidence type="ECO:0000256" key="1">
    <source>
        <dbReference type="ARBA" id="ARBA00008455"/>
    </source>
</evidence>
<dbReference type="EnsemblPlants" id="OGLUM09G20490.2">
    <property type="protein sequence ID" value="OGLUM09G20490.2"/>
    <property type="gene ID" value="OGLUM09G20490"/>
</dbReference>
<reference evidence="6" key="1">
    <citation type="submission" date="2015-04" db="UniProtKB">
        <authorList>
            <consortium name="EnsemblPlants"/>
        </authorList>
    </citation>
    <scope>IDENTIFICATION</scope>
</reference>
<dbReference type="Pfam" id="PF00112">
    <property type="entry name" value="Peptidase_C1"/>
    <property type="match status" value="2"/>
</dbReference>
<protein>
    <submittedName>
        <fullName evidence="6">Uncharacterized protein</fullName>
    </submittedName>
</protein>
<evidence type="ECO:0000259" key="4">
    <source>
        <dbReference type="SMART" id="SM00645"/>
    </source>
</evidence>